<evidence type="ECO:0000313" key="2">
    <source>
        <dbReference type="EMBL" id="VEL33169.1"/>
    </source>
</evidence>
<organism evidence="2 3">
    <name type="scientific">Protopolystoma xenopodis</name>
    <dbReference type="NCBI Taxonomy" id="117903"/>
    <lineage>
        <taxon>Eukaryota</taxon>
        <taxon>Metazoa</taxon>
        <taxon>Spiralia</taxon>
        <taxon>Lophotrochozoa</taxon>
        <taxon>Platyhelminthes</taxon>
        <taxon>Monogenea</taxon>
        <taxon>Polyopisthocotylea</taxon>
        <taxon>Polystomatidea</taxon>
        <taxon>Polystomatidae</taxon>
        <taxon>Protopolystoma</taxon>
    </lineage>
</organism>
<keyword evidence="3" id="KW-1185">Reference proteome</keyword>
<reference evidence="2" key="1">
    <citation type="submission" date="2018-11" db="EMBL/GenBank/DDBJ databases">
        <authorList>
            <consortium name="Pathogen Informatics"/>
        </authorList>
    </citation>
    <scope>NUCLEOTIDE SEQUENCE</scope>
</reference>
<comment type="caution">
    <text evidence="2">The sequence shown here is derived from an EMBL/GenBank/DDBJ whole genome shotgun (WGS) entry which is preliminary data.</text>
</comment>
<dbReference type="AlphaFoldDB" id="A0A3S5B0G0"/>
<protein>
    <submittedName>
        <fullName evidence="2">Uncharacterized protein</fullName>
    </submittedName>
</protein>
<name>A0A3S5B0G0_9PLAT</name>
<accession>A0A3S5B0G0</accession>
<dbReference type="Proteomes" id="UP000784294">
    <property type="component" value="Unassembled WGS sequence"/>
</dbReference>
<gene>
    <name evidence="2" type="ORF">PXEA_LOCUS26609</name>
</gene>
<dbReference type="EMBL" id="CAAALY010245284">
    <property type="protein sequence ID" value="VEL33169.1"/>
    <property type="molecule type" value="Genomic_DNA"/>
</dbReference>
<evidence type="ECO:0000313" key="3">
    <source>
        <dbReference type="Proteomes" id="UP000784294"/>
    </source>
</evidence>
<sequence>MKGSLLEIRGTSSAPPPPSYRKQAKNIVTVTVHATWTDRELGCHLATVKLNCQADVPIYAYFDNLFGLSHKPHAPLPFVLPPPGPTITES</sequence>
<evidence type="ECO:0000256" key="1">
    <source>
        <dbReference type="SAM" id="MobiDB-lite"/>
    </source>
</evidence>
<feature type="region of interest" description="Disordered" evidence="1">
    <location>
        <begin position="1"/>
        <end position="22"/>
    </location>
</feature>
<proteinExistence type="predicted"/>